<gene>
    <name evidence="3" type="ORF">AVEN_244547_1</name>
</gene>
<feature type="compositionally biased region" description="Low complexity" evidence="1">
    <location>
        <begin position="123"/>
        <end position="138"/>
    </location>
</feature>
<protein>
    <recommendedName>
        <fullName evidence="2">STIM1/2 Orai1-activating region domain-containing protein</fullName>
    </recommendedName>
</protein>
<dbReference type="Proteomes" id="UP000499080">
    <property type="component" value="Unassembled WGS sequence"/>
</dbReference>
<feature type="domain" description="STIM1/2 Orai1-activating region" evidence="2">
    <location>
        <begin position="72"/>
        <end position="99"/>
    </location>
</feature>
<dbReference type="Gene3D" id="1.10.287.3550">
    <property type="match status" value="1"/>
</dbReference>
<accession>A0A4Y2REU0</accession>
<dbReference type="Pfam" id="PF16533">
    <property type="entry name" value="SOAR"/>
    <property type="match status" value="1"/>
</dbReference>
<sequence length="249" mass="27392">MIDVSDIPLCDIEFITDLRHRMQQLNPVATSAHCTDRFCIHPSLKSSSHIFLRVDRVQPPLRQPYTGPHKVSALFEVTNDLQERMHRWKQIEMLCGVPVILNPGLAYLENILKPGKGNGTVGSTHSGLSTLSLSSSDTTLREESPPPYVGVVQSTNSNIPPPTYSKSSPSFTKKTAPDGPSVYSAALPPTVSRVVYPKECYRPVENLSSFETDNDDLSIIEDDSTERSITPPSLASCPETQRPVFTVDG</sequence>
<keyword evidence="4" id="KW-1185">Reference proteome</keyword>
<evidence type="ECO:0000259" key="2">
    <source>
        <dbReference type="Pfam" id="PF16533"/>
    </source>
</evidence>
<feature type="region of interest" description="Disordered" evidence="1">
    <location>
        <begin position="221"/>
        <end position="249"/>
    </location>
</feature>
<dbReference type="AlphaFoldDB" id="A0A4Y2REU0"/>
<feature type="compositionally biased region" description="Polar residues" evidence="1">
    <location>
        <begin position="152"/>
        <end position="173"/>
    </location>
</feature>
<comment type="caution">
    <text evidence="3">The sequence shown here is derived from an EMBL/GenBank/DDBJ whole genome shotgun (WGS) entry which is preliminary data.</text>
</comment>
<name>A0A4Y2REU0_ARAVE</name>
<evidence type="ECO:0000313" key="4">
    <source>
        <dbReference type="Proteomes" id="UP000499080"/>
    </source>
</evidence>
<feature type="region of interest" description="Disordered" evidence="1">
    <location>
        <begin position="121"/>
        <end position="178"/>
    </location>
</feature>
<dbReference type="InterPro" id="IPR032393">
    <property type="entry name" value="SOAR_STIM1/2"/>
</dbReference>
<evidence type="ECO:0000256" key="1">
    <source>
        <dbReference type="SAM" id="MobiDB-lite"/>
    </source>
</evidence>
<dbReference type="EMBL" id="BGPR01016666">
    <property type="protein sequence ID" value="GBN73779.1"/>
    <property type="molecule type" value="Genomic_DNA"/>
</dbReference>
<dbReference type="OrthoDB" id="422540at2759"/>
<reference evidence="3 4" key="1">
    <citation type="journal article" date="2019" name="Sci. Rep.">
        <title>Orb-weaving spider Araneus ventricosus genome elucidates the spidroin gene catalogue.</title>
        <authorList>
            <person name="Kono N."/>
            <person name="Nakamura H."/>
            <person name="Ohtoshi R."/>
            <person name="Moran D.A.P."/>
            <person name="Shinohara A."/>
            <person name="Yoshida Y."/>
            <person name="Fujiwara M."/>
            <person name="Mori M."/>
            <person name="Tomita M."/>
            <person name="Arakawa K."/>
        </authorList>
    </citation>
    <scope>NUCLEOTIDE SEQUENCE [LARGE SCALE GENOMIC DNA]</scope>
</reference>
<evidence type="ECO:0000313" key="3">
    <source>
        <dbReference type="EMBL" id="GBN73779.1"/>
    </source>
</evidence>
<proteinExistence type="predicted"/>
<organism evidence="3 4">
    <name type="scientific">Araneus ventricosus</name>
    <name type="common">Orbweaver spider</name>
    <name type="synonym">Epeira ventricosa</name>
    <dbReference type="NCBI Taxonomy" id="182803"/>
    <lineage>
        <taxon>Eukaryota</taxon>
        <taxon>Metazoa</taxon>
        <taxon>Ecdysozoa</taxon>
        <taxon>Arthropoda</taxon>
        <taxon>Chelicerata</taxon>
        <taxon>Arachnida</taxon>
        <taxon>Araneae</taxon>
        <taxon>Araneomorphae</taxon>
        <taxon>Entelegynae</taxon>
        <taxon>Araneoidea</taxon>
        <taxon>Araneidae</taxon>
        <taxon>Araneus</taxon>
    </lineage>
</organism>